<reference evidence="6" key="3">
    <citation type="submission" date="2016-04" db="EMBL/GenBank/DDBJ databases">
        <authorList>
            <person name="Evans L.H."/>
            <person name="Alamgir A."/>
            <person name="Owens N."/>
            <person name="Weber N.D."/>
            <person name="Virtaneva K."/>
            <person name="Barbian K."/>
            <person name="Babar A."/>
            <person name="Rosenke K."/>
        </authorList>
    </citation>
    <scope>NUCLEOTIDE SEQUENCE [LARGE SCALE GENOMIC DNA]</scope>
    <source>
        <strain evidence="6">RUTW2-3</strain>
    </source>
</reference>
<sequence>MADTYLSPEDFRAFVASLPRRRLAAGALITDPNGSVLVAKPNYKDGWTLPGGTVEAGEAPQEGCFREVVEETGLRLEPGRLLLIFHGLSMGEWGDSAYFLYDGGTIPADAPIRLQAEELLEYRFVPAAELDAYVGPGFAGRLRRALEARKTGEVVELSSTSWG</sequence>
<dbReference type="CDD" id="cd18876">
    <property type="entry name" value="NUDIX_Hydrolase"/>
    <property type="match status" value="1"/>
</dbReference>
<organism evidence="7 10">
    <name type="scientific">Rothia kristinae</name>
    <dbReference type="NCBI Taxonomy" id="37923"/>
    <lineage>
        <taxon>Bacteria</taxon>
        <taxon>Bacillati</taxon>
        <taxon>Actinomycetota</taxon>
        <taxon>Actinomycetes</taxon>
        <taxon>Micrococcales</taxon>
        <taxon>Micrococcaceae</taxon>
        <taxon>Rothia</taxon>
    </lineage>
</organism>
<dbReference type="RefSeq" id="WP_058731511.1">
    <property type="nucleotide sequence ID" value="NZ_CP065738.1"/>
</dbReference>
<reference evidence="7 10" key="1">
    <citation type="submission" date="2016-04" db="EMBL/GenBank/DDBJ databases">
        <title>Identification of putative biosynthetic pathways for the production of bioactive secondary metabolites by the marine actinomycete Kocuria kristinae RUTW2-3.</title>
        <authorList>
            <person name="Waterworth S.C."/>
            <person name="Walmsley T.A."/>
            <person name="Matongo T."/>
            <person name="Davies-Coleman M.T."/>
            <person name="Dorrington R.A."/>
        </authorList>
    </citation>
    <scope>NUCLEOTIDE SEQUENCE [LARGE SCALE GENOMIC DNA]</scope>
    <source>
        <strain evidence="9">RuSp02-3</strain>
        <strain evidence="6">RUTW2-3</strain>
        <strain evidence="7 10">RUTW4-5</strain>
    </source>
</reference>
<dbReference type="InterPro" id="IPR020084">
    <property type="entry name" value="NUDIX_hydrolase_CS"/>
</dbReference>
<name>A0A147E8V9_9MICC</name>
<dbReference type="Pfam" id="PF00293">
    <property type="entry name" value="NUDIX"/>
    <property type="match status" value="1"/>
</dbReference>
<dbReference type="EMBL" id="LJBJ02000010">
    <property type="protein sequence ID" value="OAX51938.1"/>
    <property type="molecule type" value="Genomic_DNA"/>
</dbReference>
<dbReference type="KEGG" id="rkr:I6G21_10165"/>
<dbReference type="PROSITE" id="PS00893">
    <property type="entry name" value="NUDIX_BOX"/>
    <property type="match status" value="1"/>
</dbReference>
<dbReference type="SUPFAM" id="SSF55811">
    <property type="entry name" value="Nudix"/>
    <property type="match status" value="1"/>
</dbReference>
<feature type="domain" description="Nudix hydrolase" evidence="5">
    <location>
        <begin position="20"/>
        <end position="150"/>
    </location>
</feature>
<dbReference type="InterPro" id="IPR000086">
    <property type="entry name" value="NUDIX_hydrolase_dom"/>
</dbReference>
<dbReference type="Gene3D" id="3.90.79.10">
    <property type="entry name" value="Nucleoside Triphosphate Pyrophosphohydrolase"/>
    <property type="match status" value="1"/>
</dbReference>
<keyword evidence="9" id="KW-1185">Reference proteome</keyword>
<dbReference type="PANTHER" id="PTHR43046:SF14">
    <property type="entry name" value="MUTT_NUDIX FAMILY PROTEIN"/>
    <property type="match status" value="1"/>
</dbReference>
<dbReference type="PRINTS" id="PR00502">
    <property type="entry name" value="NUDIXFAMILY"/>
</dbReference>
<protein>
    <submittedName>
        <fullName evidence="7">NUDIX hydrolase</fullName>
    </submittedName>
</protein>
<evidence type="ECO:0000256" key="3">
    <source>
        <dbReference type="ARBA" id="ARBA00022801"/>
    </source>
</evidence>
<evidence type="ECO:0000313" key="9">
    <source>
        <dbReference type="Proteomes" id="UP000053171"/>
    </source>
</evidence>
<dbReference type="AlphaFoldDB" id="A0A147E8V9"/>
<evidence type="ECO:0000313" key="11">
    <source>
        <dbReference type="Proteomes" id="UP000594975"/>
    </source>
</evidence>
<dbReference type="Proteomes" id="UP000092021">
    <property type="component" value="Unassembled WGS sequence"/>
</dbReference>
<dbReference type="Proteomes" id="UP000594975">
    <property type="component" value="Chromosome"/>
</dbReference>
<gene>
    <name evidence="7" type="ORF">A5N15_07610</name>
    <name evidence="6" type="ORF">AN277_0206320</name>
    <name evidence="8" type="ORF">I6G21_10165</name>
</gene>
<keyword evidence="3 4" id="KW-0378">Hydrolase</keyword>
<dbReference type="PATRIC" id="fig|37923.10.peg.1675"/>
<dbReference type="STRING" id="37923.BK826_06705"/>
<evidence type="ECO:0000313" key="10">
    <source>
        <dbReference type="Proteomes" id="UP000092021"/>
    </source>
</evidence>
<comment type="similarity">
    <text evidence="2 4">Belongs to the Nudix hydrolase family.</text>
</comment>
<proteinExistence type="inferred from homology"/>
<dbReference type="EMBL" id="CP065738">
    <property type="protein sequence ID" value="QPT53590.1"/>
    <property type="molecule type" value="Genomic_DNA"/>
</dbReference>
<dbReference type="EMBL" id="LWGZ01000672">
    <property type="protein sequence ID" value="OAX59015.1"/>
    <property type="molecule type" value="Genomic_DNA"/>
</dbReference>
<evidence type="ECO:0000313" key="7">
    <source>
        <dbReference type="EMBL" id="OAX59015.1"/>
    </source>
</evidence>
<dbReference type="GO" id="GO:0016787">
    <property type="term" value="F:hydrolase activity"/>
    <property type="evidence" value="ECO:0007669"/>
    <property type="project" value="UniProtKB-KW"/>
</dbReference>
<dbReference type="InterPro" id="IPR015797">
    <property type="entry name" value="NUDIX_hydrolase-like_dom_sf"/>
</dbReference>
<accession>A0A147E8V9</accession>
<dbReference type="GeneID" id="61263761"/>
<evidence type="ECO:0000259" key="5">
    <source>
        <dbReference type="PROSITE" id="PS51462"/>
    </source>
</evidence>
<dbReference type="PANTHER" id="PTHR43046">
    <property type="entry name" value="GDP-MANNOSE MANNOSYL HYDROLASE"/>
    <property type="match status" value="1"/>
</dbReference>
<evidence type="ECO:0000313" key="8">
    <source>
        <dbReference type="EMBL" id="QPT53590.1"/>
    </source>
</evidence>
<reference evidence="9" key="2">
    <citation type="submission" date="2016-04" db="EMBL/GenBank/DDBJ databases">
        <authorList>
            <person name="Waterworth S."/>
            <person name="Matcher G."/>
        </authorList>
    </citation>
    <scope>NUCLEOTIDE SEQUENCE [LARGE SCALE GENOMIC DNA]</scope>
    <source>
        <strain evidence="9">RuSp02-3</strain>
    </source>
</reference>
<evidence type="ECO:0000313" key="6">
    <source>
        <dbReference type="EMBL" id="OAX51938.1"/>
    </source>
</evidence>
<dbReference type="Proteomes" id="UP000053171">
    <property type="component" value="Unassembled WGS sequence"/>
</dbReference>
<evidence type="ECO:0000256" key="1">
    <source>
        <dbReference type="ARBA" id="ARBA00001946"/>
    </source>
</evidence>
<evidence type="ECO:0000256" key="4">
    <source>
        <dbReference type="RuleBase" id="RU003476"/>
    </source>
</evidence>
<dbReference type="PROSITE" id="PS51462">
    <property type="entry name" value="NUDIX"/>
    <property type="match status" value="1"/>
</dbReference>
<dbReference type="InterPro" id="IPR020476">
    <property type="entry name" value="Nudix_hydrolase"/>
</dbReference>
<comment type="cofactor">
    <cofactor evidence="1">
        <name>Mg(2+)</name>
        <dbReference type="ChEBI" id="CHEBI:18420"/>
    </cofactor>
</comment>
<evidence type="ECO:0000256" key="2">
    <source>
        <dbReference type="ARBA" id="ARBA00005582"/>
    </source>
</evidence>
<reference evidence="8 11" key="4">
    <citation type="submission" date="2020-12" db="EMBL/GenBank/DDBJ databases">
        <title>FDA dAtabase for Regulatory Grade micrObial Sequences (FDA-ARGOS): Supporting development and validation of Infectious Disease Dx tests.</title>
        <authorList>
            <person name="Sproer C."/>
            <person name="Gronow S."/>
            <person name="Severitt S."/>
            <person name="Schroder I."/>
            <person name="Tallon L."/>
            <person name="Sadzewicz L."/>
            <person name="Zhao X."/>
            <person name="Boylan J."/>
            <person name="Ott S."/>
            <person name="Bowen H."/>
            <person name="Vavikolanu K."/>
            <person name="Mehta A."/>
            <person name="Aluvathingal J."/>
            <person name="Nadendla S."/>
            <person name="Lowell S."/>
            <person name="Myers T."/>
            <person name="Yan Y."/>
            <person name="Sichtig H."/>
        </authorList>
    </citation>
    <scope>NUCLEOTIDE SEQUENCE [LARGE SCALE GENOMIC DNA]</scope>
    <source>
        <strain evidence="8 11">FDAARGOS_864</strain>
    </source>
</reference>